<dbReference type="GO" id="GO:0006281">
    <property type="term" value="P:DNA repair"/>
    <property type="evidence" value="ECO:0007669"/>
    <property type="project" value="UniProtKB-KW"/>
</dbReference>
<keyword evidence="10" id="KW-0411">Iron-sulfur</keyword>
<dbReference type="SMART" id="SM00987">
    <property type="entry name" value="UreE_C"/>
    <property type="match status" value="1"/>
</dbReference>
<sequence length="293" mass="32432">MTKKEAQAKQRQQYLHLMGIEQWLLRDVPLSIEEITQHSQVNKSELKRTTDQHSQGSESEFTRTAAKQTAVGESESQQSNLQQATAIETDVKSPSSIINPNLNAKTFDWPELQTAVQNCTVCDLSESRTRTVFGAGHPQARLMVIGAAPGDDEDRQGQPFMGKAGQLLTEMLAAIGFKRDQVFISNILKCRPLANREPSAVELACCAPFLARQISLVQPQVILAIGTVAAHSLLQSSENISRLRGVQHSCPGSDIPVYVSYHPSHLLRAPKNKGKAWQDLKQVLHILKQQETH</sequence>
<protein>
    <recommendedName>
        <fullName evidence="4">Type-4 uracil-DNA glycosylase</fullName>
        <ecNumber evidence="3">3.2.2.27</ecNumber>
    </recommendedName>
</protein>
<name>A0A3B0YGA6_9ZZZZ</name>
<evidence type="ECO:0000256" key="11">
    <source>
        <dbReference type="ARBA" id="ARBA00023204"/>
    </source>
</evidence>
<keyword evidence="11" id="KW-0234">DNA repair</keyword>
<evidence type="ECO:0000256" key="7">
    <source>
        <dbReference type="ARBA" id="ARBA00022763"/>
    </source>
</evidence>
<feature type="compositionally biased region" description="Polar residues" evidence="12">
    <location>
        <begin position="74"/>
        <end position="92"/>
    </location>
</feature>
<dbReference type="InterPro" id="IPR036895">
    <property type="entry name" value="Uracil-DNA_glycosylase-like_sf"/>
</dbReference>
<evidence type="ECO:0000313" key="14">
    <source>
        <dbReference type="EMBL" id="VAW79948.1"/>
    </source>
</evidence>
<evidence type="ECO:0000259" key="13">
    <source>
        <dbReference type="SMART" id="SM00986"/>
    </source>
</evidence>
<evidence type="ECO:0000256" key="4">
    <source>
        <dbReference type="ARBA" id="ARBA00019403"/>
    </source>
</evidence>
<comment type="similarity">
    <text evidence="2">Belongs to the uracil-DNA glycosylase (UDG) superfamily. Type 4 (UDGa) family.</text>
</comment>
<evidence type="ECO:0000256" key="12">
    <source>
        <dbReference type="SAM" id="MobiDB-lite"/>
    </source>
</evidence>
<dbReference type="GO" id="GO:0046872">
    <property type="term" value="F:metal ion binding"/>
    <property type="evidence" value="ECO:0007669"/>
    <property type="project" value="UniProtKB-KW"/>
</dbReference>
<evidence type="ECO:0000256" key="2">
    <source>
        <dbReference type="ARBA" id="ARBA00006521"/>
    </source>
</evidence>
<evidence type="ECO:0000256" key="9">
    <source>
        <dbReference type="ARBA" id="ARBA00023004"/>
    </source>
</evidence>
<evidence type="ECO:0000256" key="1">
    <source>
        <dbReference type="ARBA" id="ARBA00001400"/>
    </source>
</evidence>
<keyword evidence="6" id="KW-0479">Metal-binding</keyword>
<feature type="region of interest" description="Disordered" evidence="12">
    <location>
        <begin position="39"/>
        <end position="92"/>
    </location>
</feature>
<reference evidence="14" key="1">
    <citation type="submission" date="2018-06" db="EMBL/GenBank/DDBJ databases">
        <authorList>
            <person name="Zhirakovskaya E."/>
        </authorList>
    </citation>
    <scope>NUCLEOTIDE SEQUENCE</scope>
</reference>
<dbReference type="SMART" id="SM00986">
    <property type="entry name" value="UDG"/>
    <property type="match status" value="1"/>
</dbReference>
<dbReference type="AlphaFoldDB" id="A0A3B0YGA6"/>
<keyword evidence="14" id="KW-0326">Glycosidase</keyword>
<dbReference type="Pfam" id="PF03167">
    <property type="entry name" value="UDG"/>
    <property type="match status" value="1"/>
</dbReference>
<dbReference type="Gene3D" id="3.40.470.10">
    <property type="entry name" value="Uracil-DNA glycosylase-like domain"/>
    <property type="match status" value="1"/>
</dbReference>
<dbReference type="NCBIfam" id="TIGR00758">
    <property type="entry name" value="UDG_fam4"/>
    <property type="match status" value="1"/>
</dbReference>
<keyword evidence="9" id="KW-0408">Iron</keyword>
<evidence type="ECO:0000256" key="5">
    <source>
        <dbReference type="ARBA" id="ARBA00022485"/>
    </source>
</evidence>
<evidence type="ECO:0000256" key="8">
    <source>
        <dbReference type="ARBA" id="ARBA00022801"/>
    </source>
</evidence>
<keyword evidence="8 14" id="KW-0378">Hydrolase</keyword>
<evidence type="ECO:0000256" key="3">
    <source>
        <dbReference type="ARBA" id="ARBA00012030"/>
    </source>
</evidence>
<dbReference type="EMBL" id="UOFL01000185">
    <property type="protein sequence ID" value="VAW79948.1"/>
    <property type="molecule type" value="Genomic_DNA"/>
</dbReference>
<dbReference type="GO" id="GO:0004844">
    <property type="term" value="F:uracil DNA N-glycosylase activity"/>
    <property type="evidence" value="ECO:0007669"/>
    <property type="project" value="UniProtKB-EC"/>
</dbReference>
<comment type="catalytic activity">
    <reaction evidence="1">
        <text>Hydrolyzes single-stranded DNA or mismatched double-stranded DNA and polynucleotides, releasing free uracil.</text>
        <dbReference type="EC" id="3.2.2.27"/>
    </reaction>
</comment>
<dbReference type="CDD" id="cd10030">
    <property type="entry name" value="UDG-F4_TTUDGA_SPO1dp_like"/>
    <property type="match status" value="1"/>
</dbReference>
<organism evidence="14">
    <name type="scientific">hydrothermal vent metagenome</name>
    <dbReference type="NCBI Taxonomy" id="652676"/>
    <lineage>
        <taxon>unclassified sequences</taxon>
        <taxon>metagenomes</taxon>
        <taxon>ecological metagenomes</taxon>
    </lineage>
</organism>
<dbReference type="InterPro" id="IPR005122">
    <property type="entry name" value="Uracil-DNA_glycosylase-like"/>
</dbReference>
<dbReference type="GO" id="GO:0051539">
    <property type="term" value="F:4 iron, 4 sulfur cluster binding"/>
    <property type="evidence" value="ECO:0007669"/>
    <property type="project" value="UniProtKB-KW"/>
</dbReference>
<dbReference type="EC" id="3.2.2.27" evidence="3"/>
<accession>A0A3B0YGA6</accession>
<dbReference type="InterPro" id="IPR051536">
    <property type="entry name" value="UDG_Type-4/5"/>
</dbReference>
<keyword evidence="7" id="KW-0227">DNA damage</keyword>
<gene>
    <name evidence="14" type="ORF">MNBD_GAMMA12-2692</name>
</gene>
<evidence type="ECO:0000256" key="6">
    <source>
        <dbReference type="ARBA" id="ARBA00022723"/>
    </source>
</evidence>
<dbReference type="SUPFAM" id="SSF52141">
    <property type="entry name" value="Uracil-DNA glycosylase-like"/>
    <property type="match status" value="1"/>
</dbReference>
<keyword evidence="5" id="KW-0004">4Fe-4S</keyword>
<evidence type="ECO:0000256" key="10">
    <source>
        <dbReference type="ARBA" id="ARBA00023014"/>
    </source>
</evidence>
<dbReference type="InterPro" id="IPR005273">
    <property type="entry name" value="Ura-DNA_glyco_family4"/>
</dbReference>
<feature type="domain" description="Uracil-DNA glycosylase-like" evidence="13">
    <location>
        <begin position="133"/>
        <end position="281"/>
    </location>
</feature>
<dbReference type="PANTHER" id="PTHR33693:SF1">
    <property type="entry name" value="TYPE-4 URACIL-DNA GLYCOSYLASE"/>
    <property type="match status" value="1"/>
</dbReference>
<dbReference type="PANTHER" id="PTHR33693">
    <property type="entry name" value="TYPE-5 URACIL-DNA GLYCOSYLASE"/>
    <property type="match status" value="1"/>
</dbReference>
<proteinExistence type="inferred from homology"/>